<dbReference type="AlphaFoldDB" id="A0AA41SEP2"/>
<evidence type="ECO:0000256" key="1">
    <source>
        <dbReference type="SAM" id="MobiDB-lite"/>
    </source>
</evidence>
<evidence type="ECO:0000313" key="3">
    <source>
        <dbReference type="Proteomes" id="UP001177140"/>
    </source>
</evidence>
<reference evidence="2" key="1">
    <citation type="submission" date="2022-03" db="EMBL/GenBank/DDBJ databases">
        <title>A functionally conserved STORR gene fusion in Papaver species that diverged 16.8 million years ago.</title>
        <authorList>
            <person name="Catania T."/>
        </authorList>
    </citation>
    <scope>NUCLEOTIDE SEQUENCE</scope>
    <source>
        <strain evidence="2">S-191538</strain>
    </source>
</reference>
<protein>
    <submittedName>
        <fullName evidence="2">Uncharacterized protein</fullName>
    </submittedName>
</protein>
<feature type="compositionally biased region" description="Basic and acidic residues" evidence="1">
    <location>
        <begin position="44"/>
        <end position="58"/>
    </location>
</feature>
<evidence type="ECO:0000313" key="2">
    <source>
        <dbReference type="EMBL" id="MCL7038079.1"/>
    </source>
</evidence>
<comment type="caution">
    <text evidence="2">The sequence shown here is derived from an EMBL/GenBank/DDBJ whole genome shotgun (WGS) entry which is preliminary data.</text>
</comment>
<feature type="compositionally biased region" description="Basic and acidic residues" evidence="1">
    <location>
        <begin position="20"/>
        <end position="38"/>
    </location>
</feature>
<dbReference type="EMBL" id="JAJJMA010186491">
    <property type="protein sequence ID" value="MCL7038079.1"/>
    <property type="molecule type" value="Genomic_DNA"/>
</dbReference>
<keyword evidence="3" id="KW-1185">Reference proteome</keyword>
<gene>
    <name evidence="2" type="ORF">MKW94_004252</name>
</gene>
<feature type="compositionally biased region" description="Basic residues" evidence="1">
    <location>
        <begin position="77"/>
        <end position="86"/>
    </location>
</feature>
<organism evidence="2 3">
    <name type="scientific">Papaver nudicaule</name>
    <name type="common">Iceland poppy</name>
    <dbReference type="NCBI Taxonomy" id="74823"/>
    <lineage>
        <taxon>Eukaryota</taxon>
        <taxon>Viridiplantae</taxon>
        <taxon>Streptophyta</taxon>
        <taxon>Embryophyta</taxon>
        <taxon>Tracheophyta</taxon>
        <taxon>Spermatophyta</taxon>
        <taxon>Magnoliopsida</taxon>
        <taxon>Ranunculales</taxon>
        <taxon>Papaveraceae</taxon>
        <taxon>Papaveroideae</taxon>
        <taxon>Papaver</taxon>
    </lineage>
</organism>
<proteinExistence type="predicted"/>
<feature type="region of interest" description="Disordered" evidence="1">
    <location>
        <begin position="1"/>
        <end position="86"/>
    </location>
</feature>
<name>A0AA41SEP2_PAPNU</name>
<accession>A0AA41SEP2</accession>
<sequence>MFRLVCISPRKPFESFDQQDDNHNTSDQQHDDNDDNQKTIESPDQQHDDSQKTLENTKKIKKKKASDMNNGVLKPLRTSKRIKIVL</sequence>
<dbReference type="Proteomes" id="UP001177140">
    <property type="component" value="Unassembled WGS sequence"/>
</dbReference>